<dbReference type="PANTHER" id="PTHR21563:SF3">
    <property type="entry name" value="ZINC FINGER C3H1 DOMAIN-CONTAINING PROTEIN"/>
    <property type="match status" value="1"/>
</dbReference>
<keyword evidence="3" id="KW-1185">Reference proteome</keyword>
<feature type="compositionally biased region" description="Low complexity" evidence="1">
    <location>
        <begin position="180"/>
        <end position="189"/>
    </location>
</feature>
<evidence type="ECO:0000256" key="1">
    <source>
        <dbReference type="SAM" id="MobiDB-lite"/>
    </source>
</evidence>
<feature type="compositionally biased region" description="Basic and acidic residues" evidence="1">
    <location>
        <begin position="247"/>
        <end position="258"/>
    </location>
</feature>
<feature type="region of interest" description="Disordered" evidence="1">
    <location>
        <begin position="381"/>
        <end position="511"/>
    </location>
</feature>
<evidence type="ECO:0000313" key="2">
    <source>
        <dbReference type="EMBL" id="KAF6498667.1"/>
    </source>
</evidence>
<feature type="compositionally biased region" description="Low complexity" evidence="1">
    <location>
        <begin position="70"/>
        <end position="83"/>
    </location>
</feature>
<dbReference type="EMBL" id="JACASE010000002">
    <property type="protein sequence ID" value="KAF6498667.1"/>
    <property type="molecule type" value="Genomic_DNA"/>
</dbReference>
<accession>A0A7J8JP76</accession>
<feature type="compositionally biased region" description="Polar residues" evidence="1">
    <location>
        <begin position="321"/>
        <end position="335"/>
    </location>
</feature>
<feature type="region of interest" description="Disordered" evidence="1">
    <location>
        <begin position="247"/>
        <end position="286"/>
    </location>
</feature>
<dbReference type="Proteomes" id="UP000593571">
    <property type="component" value="Unassembled WGS sequence"/>
</dbReference>
<feature type="compositionally biased region" description="Basic and acidic residues" evidence="1">
    <location>
        <begin position="440"/>
        <end position="475"/>
    </location>
</feature>
<organism evidence="2 3">
    <name type="scientific">Rousettus aegyptiacus</name>
    <name type="common">Egyptian fruit bat</name>
    <name type="synonym">Pteropus aegyptiacus</name>
    <dbReference type="NCBI Taxonomy" id="9407"/>
    <lineage>
        <taxon>Eukaryota</taxon>
        <taxon>Metazoa</taxon>
        <taxon>Chordata</taxon>
        <taxon>Craniata</taxon>
        <taxon>Vertebrata</taxon>
        <taxon>Euteleostomi</taxon>
        <taxon>Mammalia</taxon>
        <taxon>Eutheria</taxon>
        <taxon>Laurasiatheria</taxon>
        <taxon>Chiroptera</taxon>
        <taxon>Yinpterochiroptera</taxon>
        <taxon>Pteropodoidea</taxon>
        <taxon>Pteropodidae</taxon>
        <taxon>Rousettinae</taxon>
        <taxon>Rousettus</taxon>
    </lineage>
</organism>
<dbReference type="PANTHER" id="PTHR21563">
    <property type="entry name" value="ZINC FINGER C3H1 DOMAIN-CONTAINING PROTEIN"/>
    <property type="match status" value="1"/>
</dbReference>
<feature type="compositionally biased region" description="Gly residues" evidence="1">
    <location>
        <begin position="59"/>
        <end position="69"/>
    </location>
</feature>
<feature type="region of interest" description="Disordered" evidence="1">
    <location>
        <begin position="306"/>
        <end position="342"/>
    </location>
</feature>
<protein>
    <submittedName>
        <fullName evidence="2">Zinc finger C3H1-type containing</fullName>
    </submittedName>
</protein>
<feature type="region of interest" description="Disordered" evidence="1">
    <location>
        <begin position="1"/>
        <end position="217"/>
    </location>
</feature>
<dbReference type="GO" id="GO:0005634">
    <property type="term" value="C:nucleus"/>
    <property type="evidence" value="ECO:0007669"/>
    <property type="project" value="TreeGrafter"/>
</dbReference>
<dbReference type="InterPro" id="IPR039278">
    <property type="entry name" value="Red1"/>
</dbReference>
<feature type="compositionally biased region" description="Low complexity" evidence="1">
    <location>
        <begin position="111"/>
        <end position="129"/>
    </location>
</feature>
<feature type="compositionally biased region" description="Basic and acidic residues" evidence="1">
    <location>
        <begin position="130"/>
        <end position="142"/>
    </location>
</feature>
<feature type="compositionally biased region" description="Polar residues" evidence="1">
    <location>
        <begin position="1"/>
        <end position="12"/>
    </location>
</feature>
<dbReference type="GO" id="GO:0000178">
    <property type="term" value="C:exosome (RNase complex)"/>
    <property type="evidence" value="ECO:0007669"/>
    <property type="project" value="TreeGrafter"/>
</dbReference>
<reference evidence="2 3" key="1">
    <citation type="journal article" date="2020" name="Nature">
        <title>Six reference-quality genomes reveal evolution of bat adaptations.</title>
        <authorList>
            <person name="Jebb D."/>
            <person name="Huang Z."/>
            <person name="Pippel M."/>
            <person name="Hughes G.M."/>
            <person name="Lavrichenko K."/>
            <person name="Devanna P."/>
            <person name="Winkler S."/>
            <person name="Jermiin L.S."/>
            <person name="Skirmuntt E.C."/>
            <person name="Katzourakis A."/>
            <person name="Burkitt-Gray L."/>
            <person name="Ray D.A."/>
            <person name="Sullivan K.A.M."/>
            <person name="Roscito J.G."/>
            <person name="Kirilenko B.M."/>
            <person name="Davalos L.M."/>
            <person name="Corthals A.P."/>
            <person name="Power M.L."/>
            <person name="Jones G."/>
            <person name="Ransome R.D."/>
            <person name="Dechmann D.K.N."/>
            <person name="Locatelli A.G."/>
            <person name="Puechmaille S.J."/>
            <person name="Fedrigo O."/>
            <person name="Jarvis E.D."/>
            <person name="Hiller M."/>
            <person name="Vernes S.C."/>
            <person name="Myers E.W."/>
            <person name="Teeling E.C."/>
        </authorList>
    </citation>
    <scope>NUCLEOTIDE SEQUENCE [LARGE SCALE GENOMIC DNA]</scope>
    <source>
        <strain evidence="2">MRouAeg1</strain>
        <tissue evidence="2">Muscle</tissue>
    </source>
</reference>
<sequence length="511" mass="57593">MATADTPASSGLSPKEEGELEDGEISDDDNSQIRSRSSSSSSGGGLLPYPRRRPPHPARGGGSGGGGGSSSSSSSSQQQLRNFSRSRHTSERGHLRGHSSYRPKEPFRSHPPSVRMPSSSLSESSPRPSFWERSHIALDRFRFRGRPYRGGSRWSRGRGGGERGGKPGGRPPLGGGAGSGFSSSQSWREPSPPRKSSKSFGRSPSRKNYSSKSENCGEETFEDLLLKYKQIQLELEYINKDEKLALSSKEETVQEDPKTLNFEDQTSTDNASITKDSSKEIAPEEKTQVKTFQAFELKPLRQKLTLPGDKNRLKKVKDGTKQLSLKSDTTESSQGLEDKEQNLTRRISASDILSEKKLGEEEEELSELQLRLLALQSASKKWQQKEQQVMKESKEKLTKTKTVQQKVKTSTKTHSAKKVSTTAKQALRKQQTKAWKKLQQQKEQERQKEEDLRKQAEEEERRKREEEIRKIRDLSNQEEQYNRFMKLVGGKRRSRSKVRSAKIKNQNIAQI</sequence>
<feature type="compositionally biased region" description="Acidic residues" evidence="1">
    <location>
        <begin position="18"/>
        <end position="30"/>
    </location>
</feature>
<comment type="caution">
    <text evidence="2">The sequence shown here is derived from an EMBL/GenBank/DDBJ whole genome shotgun (WGS) entry which is preliminary data.</text>
</comment>
<proteinExistence type="predicted"/>
<feature type="compositionally biased region" description="Basic and acidic residues" evidence="1">
    <location>
        <begin position="388"/>
        <end position="398"/>
    </location>
</feature>
<feature type="compositionally biased region" description="Gly residues" evidence="1">
    <location>
        <begin position="166"/>
        <end position="179"/>
    </location>
</feature>
<feature type="compositionally biased region" description="Low complexity" evidence="1">
    <location>
        <begin position="198"/>
        <end position="207"/>
    </location>
</feature>
<feature type="compositionally biased region" description="Basic residues" evidence="1">
    <location>
        <begin position="426"/>
        <end position="436"/>
    </location>
</feature>
<evidence type="ECO:0000313" key="3">
    <source>
        <dbReference type="Proteomes" id="UP000593571"/>
    </source>
</evidence>
<dbReference type="AlphaFoldDB" id="A0A7J8JP76"/>
<feature type="compositionally biased region" description="Polar residues" evidence="1">
    <location>
        <begin position="262"/>
        <end position="275"/>
    </location>
</feature>
<feature type="compositionally biased region" description="Basic and acidic residues" evidence="1">
    <location>
        <begin position="276"/>
        <end position="286"/>
    </location>
</feature>
<name>A0A7J8JP76_ROUAE</name>
<feature type="compositionally biased region" description="Basic residues" evidence="1">
    <location>
        <begin position="489"/>
        <end position="502"/>
    </location>
</feature>
<gene>
    <name evidence="2" type="ORF">HJG63_020930</name>
</gene>